<gene>
    <name evidence="2" type="ORF">LMG28140_01299</name>
</gene>
<accession>A0ABN7HK01</accession>
<keyword evidence="3" id="KW-1185">Reference proteome</keyword>
<dbReference type="Proteomes" id="UP000598032">
    <property type="component" value="Unassembled WGS sequence"/>
</dbReference>
<organism evidence="2 3">
    <name type="scientific">Paraburkholderia metrosideri</name>
    <dbReference type="NCBI Taxonomy" id="580937"/>
    <lineage>
        <taxon>Bacteria</taxon>
        <taxon>Pseudomonadati</taxon>
        <taxon>Pseudomonadota</taxon>
        <taxon>Betaproteobacteria</taxon>
        <taxon>Burkholderiales</taxon>
        <taxon>Burkholderiaceae</taxon>
        <taxon>Paraburkholderia</taxon>
    </lineage>
</organism>
<sequence>MKSRHVATASAVMFLALLSVPASQAAQPGLASIAVSLIVQESCIVQSADGVITVRNQPVVSCLHGAPFQISQAGFDPLVSADTGNASLQPVAYAASGDSQQTVWTVNF</sequence>
<evidence type="ECO:0000256" key="1">
    <source>
        <dbReference type="SAM" id="SignalP"/>
    </source>
</evidence>
<proteinExistence type="predicted"/>
<feature type="signal peptide" evidence="1">
    <location>
        <begin position="1"/>
        <end position="25"/>
    </location>
</feature>
<evidence type="ECO:0000313" key="3">
    <source>
        <dbReference type="Proteomes" id="UP000598032"/>
    </source>
</evidence>
<reference evidence="2 3" key="1">
    <citation type="submission" date="2020-10" db="EMBL/GenBank/DDBJ databases">
        <authorList>
            <person name="Peeters C."/>
        </authorList>
    </citation>
    <scope>NUCLEOTIDE SEQUENCE [LARGE SCALE GENOMIC DNA]</scope>
    <source>
        <strain evidence="2 3">LMG 28140</strain>
    </source>
</reference>
<evidence type="ECO:0000313" key="2">
    <source>
        <dbReference type="EMBL" id="CAD6521795.1"/>
    </source>
</evidence>
<comment type="caution">
    <text evidence="2">The sequence shown here is derived from an EMBL/GenBank/DDBJ whole genome shotgun (WGS) entry which is preliminary data.</text>
</comment>
<keyword evidence="1" id="KW-0732">Signal</keyword>
<dbReference type="RefSeq" id="WP_201641478.1">
    <property type="nucleotide sequence ID" value="NZ_CAJHCP010000003.1"/>
</dbReference>
<dbReference type="EMBL" id="CAJHCP010000003">
    <property type="protein sequence ID" value="CAD6521795.1"/>
    <property type="molecule type" value="Genomic_DNA"/>
</dbReference>
<protein>
    <submittedName>
        <fullName evidence="2">Uncharacterized protein</fullName>
    </submittedName>
</protein>
<feature type="chain" id="PRO_5045985151" evidence="1">
    <location>
        <begin position="26"/>
        <end position="108"/>
    </location>
</feature>
<name>A0ABN7HK01_9BURK</name>